<comment type="caution">
    <text evidence="3">The sequence shown here is derived from an EMBL/GenBank/DDBJ whole genome shotgun (WGS) entry which is preliminary data.</text>
</comment>
<protein>
    <submittedName>
        <fullName evidence="3">Ycf20-like protein</fullName>
    </submittedName>
</protein>
<dbReference type="PANTHER" id="PTHR33787">
    <property type="match status" value="1"/>
</dbReference>
<accession>A0AAV9AD72</accession>
<dbReference type="AlphaFoldDB" id="A0AAV9AD72"/>
<dbReference type="EMBL" id="JAUJYN010000010">
    <property type="protein sequence ID" value="KAK1262130.1"/>
    <property type="molecule type" value="Genomic_DNA"/>
</dbReference>
<reference evidence="3" key="2">
    <citation type="submission" date="2023-06" db="EMBL/GenBank/DDBJ databases">
        <authorList>
            <person name="Ma L."/>
            <person name="Liu K.-W."/>
            <person name="Li Z."/>
            <person name="Hsiao Y.-Y."/>
            <person name="Qi Y."/>
            <person name="Fu T."/>
            <person name="Tang G."/>
            <person name="Zhang D."/>
            <person name="Sun W.-H."/>
            <person name="Liu D.-K."/>
            <person name="Li Y."/>
            <person name="Chen G.-Z."/>
            <person name="Liu X.-D."/>
            <person name="Liao X.-Y."/>
            <person name="Jiang Y.-T."/>
            <person name="Yu X."/>
            <person name="Hao Y."/>
            <person name="Huang J."/>
            <person name="Zhao X.-W."/>
            <person name="Ke S."/>
            <person name="Chen Y.-Y."/>
            <person name="Wu W.-L."/>
            <person name="Hsu J.-L."/>
            <person name="Lin Y.-F."/>
            <person name="Huang M.-D."/>
            <person name="Li C.-Y."/>
            <person name="Huang L."/>
            <person name="Wang Z.-W."/>
            <person name="Zhao X."/>
            <person name="Zhong W.-Y."/>
            <person name="Peng D.-H."/>
            <person name="Ahmad S."/>
            <person name="Lan S."/>
            <person name="Zhang J.-S."/>
            <person name="Tsai W.-C."/>
            <person name="Van De Peer Y."/>
            <person name="Liu Z.-J."/>
        </authorList>
    </citation>
    <scope>NUCLEOTIDE SEQUENCE</scope>
    <source>
        <strain evidence="3">SCP</strain>
        <tissue evidence="3">Leaves</tissue>
    </source>
</reference>
<dbReference type="InterPro" id="IPR007572">
    <property type="entry name" value="Uncharacterised_Ycf20"/>
</dbReference>
<dbReference type="PANTHER" id="PTHR33787:SF3">
    <property type="entry name" value="YCF20-LIKE PROTEIN"/>
    <property type="match status" value="1"/>
</dbReference>
<dbReference type="Pfam" id="PF04483">
    <property type="entry name" value="DUF565"/>
    <property type="match status" value="1"/>
</dbReference>
<evidence type="ECO:0000256" key="2">
    <source>
        <dbReference type="SAM" id="Phobius"/>
    </source>
</evidence>
<organism evidence="3 4">
    <name type="scientific">Acorus gramineus</name>
    <name type="common">Dwarf sweet flag</name>
    <dbReference type="NCBI Taxonomy" id="55184"/>
    <lineage>
        <taxon>Eukaryota</taxon>
        <taxon>Viridiplantae</taxon>
        <taxon>Streptophyta</taxon>
        <taxon>Embryophyta</taxon>
        <taxon>Tracheophyta</taxon>
        <taxon>Spermatophyta</taxon>
        <taxon>Magnoliopsida</taxon>
        <taxon>Liliopsida</taxon>
        <taxon>Acoraceae</taxon>
        <taxon>Acorus</taxon>
    </lineage>
</organism>
<comment type="similarity">
    <text evidence="1">Belongs to the ycf20 family.</text>
</comment>
<keyword evidence="2" id="KW-0472">Membrane</keyword>
<feature type="transmembrane region" description="Helical" evidence="2">
    <location>
        <begin position="129"/>
        <end position="148"/>
    </location>
</feature>
<keyword evidence="2" id="KW-0812">Transmembrane</keyword>
<reference evidence="3" key="1">
    <citation type="journal article" date="2023" name="Nat. Commun.">
        <title>Diploid and tetraploid genomes of Acorus and the evolution of monocots.</title>
        <authorList>
            <person name="Ma L."/>
            <person name="Liu K.W."/>
            <person name="Li Z."/>
            <person name="Hsiao Y.Y."/>
            <person name="Qi Y."/>
            <person name="Fu T."/>
            <person name="Tang G.D."/>
            <person name="Zhang D."/>
            <person name="Sun W.H."/>
            <person name="Liu D.K."/>
            <person name="Li Y."/>
            <person name="Chen G.Z."/>
            <person name="Liu X.D."/>
            <person name="Liao X.Y."/>
            <person name="Jiang Y.T."/>
            <person name="Yu X."/>
            <person name="Hao Y."/>
            <person name="Huang J."/>
            <person name="Zhao X.W."/>
            <person name="Ke S."/>
            <person name="Chen Y.Y."/>
            <person name="Wu W.L."/>
            <person name="Hsu J.L."/>
            <person name="Lin Y.F."/>
            <person name="Huang M.D."/>
            <person name="Li C.Y."/>
            <person name="Huang L."/>
            <person name="Wang Z.W."/>
            <person name="Zhao X."/>
            <person name="Zhong W.Y."/>
            <person name="Peng D.H."/>
            <person name="Ahmad S."/>
            <person name="Lan S."/>
            <person name="Zhang J.S."/>
            <person name="Tsai W.C."/>
            <person name="Van de Peer Y."/>
            <person name="Liu Z.J."/>
        </authorList>
    </citation>
    <scope>NUCLEOTIDE SEQUENCE</scope>
    <source>
        <strain evidence="3">SCP</strain>
    </source>
</reference>
<dbReference type="Proteomes" id="UP001179952">
    <property type="component" value="Unassembled WGS sequence"/>
</dbReference>
<name>A0AAV9AD72_ACOGR</name>
<keyword evidence="4" id="KW-1185">Reference proteome</keyword>
<feature type="transmembrane region" description="Helical" evidence="2">
    <location>
        <begin position="154"/>
        <end position="174"/>
    </location>
</feature>
<keyword evidence="2" id="KW-1133">Transmembrane helix</keyword>
<evidence type="ECO:0000313" key="4">
    <source>
        <dbReference type="Proteomes" id="UP001179952"/>
    </source>
</evidence>
<evidence type="ECO:0000313" key="3">
    <source>
        <dbReference type="EMBL" id="KAK1262130.1"/>
    </source>
</evidence>
<sequence>MTSHNASDYLVSRKWVHMVLTLKATTSPLCSRTIFFSSSKCLRSRCMVVSFPRFLKTDFVHGWRLYPYRLLSSSRGKSWSLRSQVDNSRSDPPGNSANGRTRLVRAIQDFRIRLIRRIKELRKGLPMKVLFFLVGFYCATAFATVIGQTGDWDILSAGLAVVVVEGIGALMYRASLPMVDRIKSLITMFNYWKAGLSMGLFLDAFKYEMDAILGLCRPFDFEIDMFPIFW</sequence>
<evidence type="ECO:0000256" key="1">
    <source>
        <dbReference type="ARBA" id="ARBA00009846"/>
    </source>
</evidence>
<gene>
    <name evidence="3" type="ORF">QJS04_geneDACA020469</name>
</gene>
<proteinExistence type="inferred from homology"/>